<reference evidence="1 2" key="1">
    <citation type="submission" date="2016-04" db="EMBL/GenBank/DDBJ databases">
        <title>Complete genome sequence of natural rubber-degrading, novel Gram-negative bacterium, Rhizobacter gummiphilus strain NS21.</title>
        <authorList>
            <person name="Tabata M."/>
            <person name="Kasai D."/>
            <person name="Fukuda M."/>
        </authorList>
    </citation>
    <scope>NUCLEOTIDE SEQUENCE [LARGE SCALE GENOMIC DNA]</scope>
    <source>
        <strain evidence="1 2">NS21</strain>
    </source>
</reference>
<name>A0A1W6LET4_9BURK</name>
<dbReference type="STRING" id="946333.A4W93_24385"/>
<dbReference type="EMBL" id="CP015118">
    <property type="protein sequence ID" value="ARN22794.1"/>
    <property type="molecule type" value="Genomic_DNA"/>
</dbReference>
<keyword evidence="2" id="KW-1185">Reference proteome</keyword>
<dbReference type="RefSeq" id="WP_085753101.1">
    <property type="nucleotide sequence ID" value="NZ_BSPR01000015.1"/>
</dbReference>
<dbReference type="Proteomes" id="UP000193427">
    <property type="component" value="Chromosome"/>
</dbReference>
<dbReference type="KEGG" id="rgu:A4W93_24385"/>
<dbReference type="AlphaFoldDB" id="A0A1W6LET4"/>
<dbReference type="OrthoDB" id="8908883at2"/>
<organism evidence="1 2">
    <name type="scientific">Piscinibacter gummiphilus</name>
    <dbReference type="NCBI Taxonomy" id="946333"/>
    <lineage>
        <taxon>Bacteria</taxon>
        <taxon>Pseudomonadati</taxon>
        <taxon>Pseudomonadota</taxon>
        <taxon>Betaproteobacteria</taxon>
        <taxon>Burkholderiales</taxon>
        <taxon>Sphaerotilaceae</taxon>
        <taxon>Piscinibacter</taxon>
    </lineage>
</organism>
<gene>
    <name evidence="1" type="ORF">A4W93_24385</name>
</gene>
<proteinExistence type="predicted"/>
<accession>A0A1W6LET4</accession>
<protein>
    <submittedName>
        <fullName evidence="1">Uncharacterized protein</fullName>
    </submittedName>
</protein>
<evidence type="ECO:0000313" key="1">
    <source>
        <dbReference type="EMBL" id="ARN22794.1"/>
    </source>
</evidence>
<sequence>MGMLDGLWHLLNFFAPAVVVGAVAAALTKLFWRNQLKSVPFTRLAAWAVAAGALALVAGLVLTGRDGKMATYGALVVANAVSLWWAAFGPRRS</sequence>
<evidence type="ECO:0000313" key="2">
    <source>
        <dbReference type="Proteomes" id="UP000193427"/>
    </source>
</evidence>